<evidence type="ECO:0000259" key="1">
    <source>
        <dbReference type="Pfam" id="PF20710"/>
    </source>
</evidence>
<evidence type="ECO:0000313" key="3">
    <source>
        <dbReference type="Proteomes" id="UP000693970"/>
    </source>
</evidence>
<keyword evidence="3" id="KW-1185">Reference proteome</keyword>
<evidence type="ECO:0000313" key="2">
    <source>
        <dbReference type="EMBL" id="KAG7367044.1"/>
    </source>
</evidence>
<feature type="domain" description="DUF6824" evidence="1">
    <location>
        <begin position="80"/>
        <end position="173"/>
    </location>
</feature>
<dbReference type="Proteomes" id="UP000693970">
    <property type="component" value="Unassembled WGS sequence"/>
</dbReference>
<reference evidence="2" key="2">
    <citation type="submission" date="2021-04" db="EMBL/GenBank/DDBJ databases">
        <authorList>
            <person name="Podell S."/>
        </authorList>
    </citation>
    <scope>NUCLEOTIDE SEQUENCE</scope>
    <source>
        <strain evidence="2">Hildebrandi</strain>
    </source>
</reference>
<comment type="caution">
    <text evidence="2">The sequence shown here is derived from an EMBL/GenBank/DDBJ whole genome shotgun (WGS) entry which is preliminary data.</text>
</comment>
<dbReference type="InterPro" id="IPR049227">
    <property type="entry name" value="DUF6824"/>
</dbReference>
<accession>A0A9K3LSB4</accession>
<organism evidence="2 3">
    <name type="scientific">Nitzschia inconspicua</name>
    <dbReference type="NCBI Taxonomy" id="303405"/>
    <lineage>
        <taxon>Eukaryota</taxon>
        <taxon>Sar</taxon>
        <taxon>Stramenopiles</taxon>
        <taxon>Ochrophyta</taxon>
        <taxon>Bacillariophyta</taxon>
        <taxon>Bacillariophyceae</taxon>
        <taxon>Bacillariophycidae</taxon>
        <taxon>Bacillariales</taxon>
        <taxon>Bacillariaceae</taxon>
        <taxon>Nitzschia</taxon>
    </lineage>
</organism>
<protein>
    <recommendedName>
        <fullName evidence="1">DUF6824 domain-containing protein</fullName>
    </recommendedName>
</protein>
<dbReference type="Pfam" id="PF20710">
    <property type="entry name" value="DUF6824"/>
    <property type="match status" value="1"/>
</dbReference>
<dbReference type="AlphaFoldDB" id="A0A9K3LSB4"/>
<proteinExistence type="predicted"/>
<gene>
    <name evidence="2" type="ORF">IV203_029714</name>
</gene>
<dbReference type="EMBL" id="JAGRRH010000007">
    <property type="protein sequence ID" value="KAG7367044.1"/>
    <property type="molecule type" value="Genomic_DNA"/>
</dbReference>
<name>A0A9K3LSB4_9STRA</name>
<reference evidence="2" key="1">
    <citation type="journal article" date="2021" name="Sci. Rep.">
        <title>Diploid genomic architecture of Nitzschia inconspicua, an elite biomass production diatom.</title>
        <authorList>
            <person name="Oliver A."/>
            <person name="Podell S."/>
            <person name="Pinowska A."/>
            <person name="Traller J.C."/>
            <person name="Smith S.R."/>
            <person name="McClure R."/>
            <person name="Beliaev A."/>
            <person name="Bohutskyi P."/>
            <person name="Hill E.A."/>
            <person name="Rabines A."/>
            <person name="Zheng H."/>
            <person name="Allen L.Z."/>
            <person name="Kuo A."/>
            <person name="Grigoriev I.V."/>
            <person name="Allen A.E."/>
            <person name="Hazlebeck D."/>
            <person name="Allen E.E."/>
        </authorList>
    </citation>
    <scope>NUCLEOTIDE SEQUENCE</scope>
    <source>
        <strain evidence="2">Hildebrandi</strain>
    </source>
</reference>
<sequence length="351" mass="37562">MNLPDKREDCREITINLPSKIEDSPSDSMVAGKKTRVSSEYQGNHGLVELDRATFPTDMKATVSTPFNSRCSISKLNEHDVLLGRGTGPNEARGNVKFRALVQKALQSMDLDQMDGQRKARIAKEILDAVKSNNGRFVKATGAATAAPEKRGQCNYVAVSDAVALEKIKQSFRHQLRILGETGRSASSIPSLVHPVTDCSSNSGVTAAALHRARELSTANAQAALQSYASFQHIQALAAGESGLINRDLLTNVPLMREVFLSRWRSSGLSGGFVNFSGTRPGDLLGLVVKATESTEAQAAIRWTSSVALQVPTLPPPSYGSVLQSAVAQLGPTNDRAVLELILKSGSGHSK</sequence>